<dbReference type="STRING" id="1802701.A3A33_05010"/>
<dbReference type="AlphaFoldDB" id="A0A1F8GRD6"/>
<dbReference type="PANTHER" id="PTHR30061:SF50">
    <property type="entry name" value="MALTOSE_MALTODEXTRIN-BINDING PERIPLASMIC PROTEIN"/>
    <property type="match status" value="1"/>
</dbReference>
<dbReference type="GO" id="GO:0055052">
    <property type="term" value="C:ATP-binding cassette (ABC) transporter complex, substrate-binding subunit-containing"/>
    <property type="evidence" value="ECO:0007669"/>
    <property type="project" value="TreeGrafter"/>
</dbReference>
<dbReference type="InterPro" id="IPR006059">
    <property type="entry name" value="SBP"/>
</dbReference>
<dbReference type="PANTHER" id="PTHR30061">
    <property type="entry name" value="MALTOSE-BINDING PERIPLASMIC PROTEIN"/>
    <property type="match status" value="1"/>
</dbReference>
<evidence type="ECO:0000256" key="2">
    <source>
        <dbReference type="ARBA" id="ARBA00022448"/>
    </source>
</evidence>
<evidence type="ECO:0000313" key="4">
    <source>
        <dbReference type="EMBL" id="OGN27550.1"/>
    </source>
</evidence>
<keyword evidence="3" id="KW-0732">Signal</keyword>
<evidence type="ECO:0000313" key="5">
    <source>
        <dbReference type="Proteomes" id="UP000179047"/>
    </source>
</evidence>
<gene>
    <name evidence="4" type="ORF">A3A33_05010</name>
</gene>
<dbReference type="SUPFAM" id="SSF53850">
    <property type="entry name" value="Periplasmic binding protein-like II"/>
    <property type="match status" value="1"/>
</dbReference>
<reference evidence="4 5" key="1">
    <citation type="journal article" date="2016" name="Nat. Commun.">
        <title>Thousands of microbial genomes shed light on interconnected biogeochemical processes in an aquifer system.</title>
        <authorList>
            <person name="Anantharaman K."/>
            <person name="Brown C.T."/>
            <person name="Hug L.A."/>
            <person name="Sharon I."/>
            <person name="Castelle C.J."/>
            <person name="Probst A.J."/>
            <person name="Thomas B.C."/>
            <person name="Singh A."/>
            <person name="Wilkins M.J."/>
            <person name="Karaoz U."/>
            <person name="Brodie E.L."/>
            <person name="Williams K.H."/>
            <person name="Hubbard S.S."/>
            <person name="Banfield J.F."/>
        </authorList>
    </citation>
    <scope>NUCLEOTIDE SEQUENCE [LARGE SCALE GENOMIC DNA]</scope>
</reference>
<protein>
    <recommendedName>
        <fullName evidence="6">ABC transporter substrate-binding protein</fullName>
    </recommendedName>
</protein>
<comment type="caution">
    <text evidence="4">The sequence shown here is derived from an EMBL/GenBank/DDBJ whole genome shotgun (WGS) entry which is preliminary data.</text>
</comment>
<name>A0A1F8GRD6_9BACT</name>
<dbReference type="GO" id="GO:0042956">
    <property type="term" value="P:maltodextrin transmembrane transport"/>
    <property type="evidence" value="ECO:0007669"/>
    <property type="project" value="TreeGrafter"/>
</dbReference>
<comment type="similarity">
    <text evidence="1">Belongs to the bacterial solute-binding protein 1 family.</text>
</comment>
<accession>A0A1F8GRD6</accession>
<dbReference type="Pfam" id="PF01547">
    <property type="entry name" value="SBP_bac_1"/>
    <property type="match status" value="1"/>
</dbReference>
<evidence type="ECO:0000256" key="1">
    <source>
        <dbReference type="ARBA" id="ARBA00008520"/>
    </source>
</evidence>
<evidence type="ECO:0000256" key="3">
    <source>
        <dbReference type="ARBA" id="ARBA00022729"/>
    </source>
</evidence>
<dbReference type="EMBL" id="MGKP01000029">
    <property type="protein sequence ID" value="OGN27550.1"/>
    <property type="molecule type" value="Genomic_DNA"/>
</dbReference>
<evidence type="ECO:0008006" key="6">
    <source>
        <dbReference type="Google" id="ProtNLM"/>
    </source>
</evidence>
<dbReference type="GO" id="GO:1901982">
    <property type="term" value="F:maltose binding"/>
    <property type="evidence" value="ECO:0007669"/>
    <property type="project" value="TreeGrafter"/>
</dbReference>
<dbReference type="Proteomes" id="UP000179047">
    <property type="component" value="Unassembled WGS sequence"/>
</dbReference>
<dbReference type="GO" id="GO:0015768">
    <property type="term" value="P:maltose transport"/>
    <property type="evidence" value="ECO:0007669"/>
    <property type="project" value="TreeGrafter"/>
</dbReference>
<organism evidence="4 5">
    <name type="scientific">Candidatus Yanofskybacteria bacterium RIFCSPLOWO2_01_FULL_49_25</name>
    <dbReference type="NCBI Taxonomy" id="1802701"/>
    <lineage>
        <taxon>Bacteria</taxon>
        <taxon>Candidatus Yanofskyibacteriota</taxon>
    </lineage>
</organism>
<proteinExistence type="inferred from homology"/>
<dbReference type="Gene3D" id="3.40.190.10">
    <property type="entry name" value="Periplasmic binding protein-like II"/>
    <property type="match status" value="1"/>
</dbReference>
<keyword evidence="2" id="KW-0813">Transport</keyword>
<sequence length="439" mass="49023">MDPKKLLIFIGSALAVLVIIIIVLMTAFGKPPTPAAVTLQFWGTFDDASFYQQAIRNYRQTHSYADITYQSVDYSDYESGLVNAFAAGTGPDIWLMHNTWLPKYGNLMAPLPQKVSSQKEPLFTVKQFQDSFVDVAQQDLMAGGQIYGLPIYVDTLALYYNKDLFNSAGITSPPRTWEDFNTDINKLTVLDAKGYITRSGAAIGTAKNINRSTDILMLLMLQSGVHMTDDQGRRASFGEQVEGLNVGETALQYYTDFSHRTRPDRYTWDDSQKYSIDAFIEGNTAIMFNYSHQIAAVRSRAPRLNFGIAPMPQPGAASQKVDFANYWAPTVSKHSKNIEEAWKFLIYLSSQEGAQSYLTASNRPPARRDLINQEKNDPDLGTFATQGLTARSWYQADNIAIESIFADMIDDVNYSRATLAAALRSAQDKVSVLMRSNSQ</sequence>